<feature type="transmembrane region" description="Helical" evidence="6">
    <location>
        <begin position="133"/>
        <end position="152"/>
    </location>
</feature>
<feature type="transmembrane region" description="Helical" evidence="6">
    <location>
        <begin position="332"/>
        <end position="356"/>
    </location>
</feature>
<organism evidence="8 9">
    <name type="scientific">Paenibacillus sabuli</name>
    <dbReference type="NCBI Taxonomy" id="2772509"/>
    <lineage>
        <taxon>Bacteria</taxon>
        <taxon>Bacillati</taxon>
        <taxon>Bacillota</taxon>
        <taxon>Bacilli</taxon>
        <taxon>Bacillales</taxon>
        <taxon>Paenibacillaceae</taxon>
        <taxon>Paenibacillus</taxon>
    </lineage>
</organism>
<dbReference type="GO" id="GO:0005886">
    <property type="term" value="C:plasma membrane"/>
    <property type="evidence" value="ECO:0007669"/>
    <property type="project" value="UniProtKB-SubCell"/>
</dbReference>
<dbReference type="GO" id="GO:0022857">
    <property type="term" value="F:transmembrane transporter activity"/>
    <property type="evidence" value="ECO:0007669"/>
    <property type="project" value="InterPro"/>
</dbReference>
<evidence type="ECO:0000256" key="3">
    <source>
        <dbReference type="ARBA" id="ARBA00022692"/>
    </source>
</evidence>
<evidence type="ECO:0000256" key="4">
    <source>
        <dbReference type="ARBA" id="ARBA00022989"/>
    </source>
</evidence>
<keyword evidence="5 6" id="KW-0472">Membrane</keyword>
<dbReference type="InterPro" id="IPR036259">
    <property type="entry name" value="MFS_trans_sf"/>
</dbReference>
<feature type="transmembrane region" description="Helical" evidence="6">
    <location>
        <begin position="362"/>
        <end position="384"/>
    </location>
</feature>
<keyword evidence="3 6" id="KW-0812">Transmembrane</keyword>
<dbReference type="EMBL" id="JACXIZ010000006">
    <property type="protein sequence ID" value="MBD2843879.1"/>
    <property type="molecule type" value="Genomic_DNA"/>
</dbReference>
<feature type="transmembrane region" description="Helical" evidence="6">
    <location>
        <begin position="75"/>
        <end position="93"/>
    </location>
</feature>
<dbReference type="Pfam" id="PF07690">
    <property type="entry name" value="MFS_1"/>
    <property type="match status" value="1"/>
</dbReference>
<sequence>MNKKSGGLLVAALFIAALNLRPAINSIAPLLETLREELQISASFAGLLTAIPVLCMGLFSPVAAGMARRWGIERVIGTALVLIGAGTALRFYAHSPLVLIVTAFGAGLGIASVSPLLSGFIKRYFPGRISWMIAIYTTALTIGAALASSLSAPLQAAAGGSWRIALGSWSLLAVLAVPIWWLFVLRRMPARAPAAGAEGLPDGRMPWGSGKAWLLTISFGLMAMLFYAVTAWLPPIIEGMGYTKAYAGYALTGFVLIQIPAAIMLPALLQRKPSRMLWLLAASGVELSGFLLLLLGFQPWLAALLIGVGAGTVFPLNLMLPIDAADTPEAAASWAAMTQSAGYVIGSLGPLLLGWVHDWSGSFVPAVWCMIGIMVLMILVQLLVGRTLARSSASEGGLAAAQAGESR</sequence>
<comment type="caution">
    <text evidence="8">The sequence shown here is derived from an EMBL/GenBank/DDBJ whole genome shotgun (WGS) entry which is preliminary data.</text>
</comment>
<dbReference type="PANTHER" id="PTHR23523:SF2">
    <property type="entry name" value="2-NITROIMIDAZOLE TRANSPORTER"/>
    <property type="match status" value="1"/>
</dbReference>
<dbReference type="PANTHER" id="PTHR23523">
    <property type="match status" value="1"/>
</dbReference>
<evidence type="ECO:0000313" key="8">
    <source>
        <dbReference type="EMBL" id="MBD2843879.1"/>
    </source>
</evidence>
<name>A0A927BQV3_9BACL</name>
<dbReference type="InterPro" id="IPR011701">
    <property type="entry name" value="MFS"/>
</dbReference>
<evidence type="ECO:0000313" key="9">
    <source>
        <dbReference type="Proteomes" id="UP000621560"/>
    </source>
</evidence>
<feature type="transmembrane region" description="Helical" evidence="6">
    <location>
        <begin position="300"/>
        <end position="320"/>
    </location>
</feature>
<dbReference type="RefSeq" id="WP_190914049.1">
    <property type="nucleotide sequence ID" value="NZ_JACXIZ010000006.1"/>
</dbReference>
<dbReference type="SUPFAM" id="SSF103473">
    <property type="entry name" value="MFS general substrate transporter"/>
    <property type="match status" value="1"/>
</dbReference>
<reference evidence="8" key="1">
    <citation type="submission" date="2020-09" db="EMBL/GenBank/DDBJ databases">
        <title>A novel bacterium of genus Paenibacillus, isolated from South China Sea.</title>
        <authorList>
            <person name="Huang H."/>
            <person name="Mo K."/>
            <person name="Hu Y."/>
        </authorList>
    </citation>
    <scope>NUCLEOTIDE SEQUENCE</scope>
    <source>
        <strain evidence="8">IB182496</strain>
    </source>
</reference>
<evidence type="ECO:0000256" key="5">
    <source>
        <dbReference type="ARBA" id="ARBA00023136"/>
    </source>
</evidence>
<keyword evidence="9" id="KW-1185">Reference proteome</keyword>
<keyword evidence="4 6" id="KW-1133">Transmembrane helix</keyword>
<dbReference type="Proteomes" id="UP000621560">
    <property type="component" value="Unassembled WGS sequence"/>
</dbReference>
<dbReference type="PROSITE" id="PS50850">
    <property type="entry name" value="MFS"/>
    <property type="match status" value="1"/>
</dbReference>
<accession>A0A927BQV3</accession>
<gene>
    <name evidence="8" type="ORF">IDH44_01630</name>
</gene>
<evidence type="ECO:0000259" key="7">
    <source>
        <dbReference type="PROSITE" id="PS50850"/>
    </source>
</evidence>
<feature type="transmembrane region" description="Helical" evidence="6">
    <location>
        <begin position="246"/>
        <end position="269"/>
    </location>
</feature>
<dbReference type="AlphaFoldDB" id="A0A927BQV3"/>
<feature type="domain" description="Major facilitator superfamily (MFS) profile" evidence="7">
    <location>
        <begin position="5"/>
        <end position="389"/>
    </location>
</feature>
<feature type="transmembrane region" description="Helical" evidence="6">
    <location>
        <begin position="276"/>
        <end position="294"/>
    </location>
</feature>
<protein>
    <submittedName>
        <fullName evidence="8">MFS transporter</fullName>
    </submittedName>
</protein>
<evidence type="ECO:0000256" key="2">
    <source>
        <dbReference type="ARBA" id="ARBA00022448"/>
    </source>
</evidence>
<feature type="transmembrane region" description="Helical" evidence="6">
    <location>
        <begin position="164"/>
        <end position="183"/>
    </location>
</feature>
<proteinExistence type="predicted"/>
<dbReference type="Gene3D" id="1.20.1250.20">
    <property type="entry name" value="MFS general substrate transporter like domains"/>
    <property type="match status" value="1"/>
</dbReference>
<comment type="subcellular location">
    <subcellularLocation>
        <location evidence="1">Cell membrane</location>
        <topology evidence="1">Multi-pass membrane protein</topology>
    </subcellularLocation>
</comment>
<keyword evidence="2" id="KW-0813">Transport</keyword>
<dbReference type="InterPro" id="IPR052524">
    <property type="entry name" value="MFS_Cyanate_Porter"/>
</dbReference>
<evidence type="ECO:0000256" key="6">
    <source>
        <dbReference type="SAM" id="Phobius"/>
    </source>
</evidence>
<feature type="transmembrane region" description="Helical" evidence="6">
    <location>
        <begin position="42"/>
        <end position="63"/>
    </location>
</feature>
<dbReference type="InterPro" id="IPR020846">
    <property type="entry name" value="MFS_dom"/>
</dbReference>
<feature type="transmembrane region" description="Helical" evidence="6">
    <location>
        <begin position="212"/>
        <end position="234"/>
    </location>
</feature>
<feature type="transmembrane region" description="Helical" evidence="6">
    <location>
        <begin position="99"/>
        <end position="121"/>
    </location>
</feature>
<evidence type="ECO:0000256" key="1">
    <source>
        <dbReference type="ARBA" id="ARBA00004651"/>
    </source>
</evidence>